<reference evidence="1 2" key="1">
    <citation type="submission" date="2018-08" db="EMBL/GenBank/DDBJ databases">
        <title>Sequencing the genomes of 1000 actinobacteria strains.</title>
        <authorList>
            <person name="Klenk H.-P."/>
        </authorList>
    </citation>
    <scope>NUCLEOTIDE SEQUENCE [LARGE SCALE GENOMIC DNA]</scope>
    <source>
        <strain evidence="1 2">DSM 22967</strain>
    </source>
</reference>
<dbReference type="InterPro" id="IPR050237">
    <property type="entry name" value="ATP-dep_AMP-bd_enzyme"/>
</dbReference>
<dbReference type="OrthoDB" id="5240965at2"/>
<dbReference type="SUPFAM" id="SSF56801">
    <property type="entry name" value="Acetyl-CoA synthetase-like"/>
    <property type="match status" value="1"/>
</dbReference>
<keyword evidence="2" id="KW-1185">Reference proteome</keyword>
<dbReference type="EMBL" id="QTUA01000001">
    <property type="protein sequence ID" value="REF31202.1"/>
    <property type="molecule type" value="Genomic_DNA"/>
</dbReference>
<dbReference type="Gene3D" id="3.40.50.12780">
    <property type="entry name" value="N-terminal domain of ligase-like"/>
    <property type="match status" value="1"/>
</dbReference>
<dbReference type="PANTHER" id="PTHR43767:SF1">
    <property type="entry name" value="NONRIBOSOMAL PEPTIDE SYNTHASE PES1 (EUROFUNG)-RELATED"/>
    <property type="match status" value="1"/>
</dbReference>
<sequence>MDLVRPSEHADPVAAVIAAHRIGATLALSTSGTTGPARSILRSTRSWWGSFPAYTALSGVTSGSRLWVPGPPSSTMVLFAAVHAAAAGAVVVADPADATHACLTPALLARRGSELSPGAHLVVAGAALPARRVDEATQRGLTLSHYYGAAELSFVAAGTPGSGLQPFQDVEVELCDAPHPGTIWVRSPWVCDGYEGAPGALQRDGGWVTVGDVGRFEAGVLHVLGRPDAVTTAGATVQLADVDAALRPAAHGDFAVHGVPHPTFGELIAVTLVDPGDLARLQSAASMLPSSHRPRVWRTVDELPLTEAGKIDRIALRDNASAGAVL</sequence>
<protein>
    <submittedName>
        <fullName evidence="1">AMP-binding enzyme</fullName>
    </submittedName>
</protein>
<dbReference type="GO" id="GO:0016878">
    <property type="term" value="F:acid-thiol ligase activity"/>
    <property type="evidence" value="ECO:0007669"/>
    <property type="project" value="UniProtKB-ARBA"/>
</dbReference>
<evidence type="ECO:0000313" key="1">
    <source>
        <dbReference type="EMBL" id="REF31202.1"/>
    </source>
</evidence>
<gene>
    <name evidence="1" type="ORF">DFJ65_2249</name>
</gene>
<name>A0A3D9UP37_9MICO</name>
<dbReference type="RefSeq" id="WP_115923083.1">
    <property type="nucleotide sequence ID" value="NZ_QTUA01000001.1"/>
</dbReference>
<evidence type="ECO:0000313" key="2">
    <source>
        <dbReference type="Proteomes" id="UP000256253"/>
    </source>
</evidence>
<accession>A0A3D9UP37</accession>
<dbReference type="InterPro" id="IPR042099">
    <property type="entry name" value="ANL_N_sf"/>
</dbReference>
<organism evidence="1 2">
    <name type="scientific">Calidifontibacter indicus</name>
    <dbReference type="NCBI Taxonomy" id="419650"/>
    <lineage>
        <taxon>Bacteria</taxon>
        <taxon>Bacillati</taxon>
        <taxon>Actinomycetota</taxon>
        <taxon>Actinomycetes</taxon>
        <taxon>Micrococcales</taxon>
        <taxon>Dermacoccaceae</taxon>
        <taxon>Calidifontibacter</taxon>
    </lineage>
</organism>
<dbReference type="PANTHER" id="PTHR43767">
    <property type="entry name" value="LONG-CHAIN-FATTY-ACID--COA LIGASE"/>
    <property type="match status" value="1"/>
</dbReference>
<dbReference type="AlphaFoldDB" id="A0A3D9UP37"/>
<dbReference type="Gene3D" id="3.30.300.30">
    <property type="match status" value="1"/>
</dbReference>
<dbReference type="InterPro" id="IPR045851">
    <property type="entry name" value="AMP-bd_C_sf"/>
</dbReference>
<comment type="caution">
    <text evidence="1">The sequence shown here is derived from an EMBL/GenBank/DDBJ whole genome shotgun (WGS) entry which is preliminary data.</text>
</comment>
<dbReference type="Proteomes" id="UP000256253">
    <property type="component" value="Unassembled WGS sequence"/>
</dbReference>
<proteinExistence type="predicted"/>